<dbReference type="Pfam" id="PF01609">
    <property type="entry name" value="DDE_Tnp_1"/>
    <property type="match status" value="1"/>
</dbReference>
<protein>
    <submittedName>
        <fullName evidence="2">IS4 family transposase</fullName>
    </submittedName>
</protein>
<dbReference type="PANTHER" id="PTHR37319:SF1">
    <property type="entry name" value="TRANSPOSASE TN5 DIMERISATION DOMAIN-CONTAINING PROTEIN"/>
    <property type="match status" value="1"/>
</dbReference>
<dbReference type="PANTHER" id="PTHR37319">
    <property type="entry name" value="TRANSPOSASE"/>
    <property type="match status" value="1"/>
</dbReference>
<evidence type="ECO:0000313" key="2">
    <source>
        <dbReference type="EMBL" id="AXR65617.1"/>
    </source>
</evidence>
<keyword evidence="3" id="KW-1185">Reference proteome</keyword>
<dbReference type="InterPro" id="IPR014737">
    <property type="entry name" value="Transposase_Tn5-like_C"/>
</dbReference>
<dbReference type="NCBIfam" id="NF033590">
    <property type="entry name" value="transpos_IS4_3"/>
    <property type="match status" value="1"/>
</dbReference>
<dbReference type="SUPFAM" id="SSF53098">
    <property type="entry name" value="Ribonuclease H-like"/>
    <property type="match status" value="1"/>
</dbReference>
<proteinExistence type="predicted"/>
<dbReference type="InterPro" id="IPR012337">
    <property type="entry name" value="RNaseH-like_sf"/>
</dbReference>
<gene>
    <name evidence="2" type="ORF">DQM28_16730</name>
</gene>
<name>A0ABM6YC20_9LEPT</name>
<dbReference type="Proteomes" id="UP000258889">
    <property type="component" value="Chromosome i"/>
</dbReference>
<dbReference type="InterPro" id="IPR002559">
    <property type="entry name" value="Transposase_11"/>
</dbReference>
<dbReference type="EMBL" id="CP030144">
    <property type="protein sequence ID" value="AXR65617.1"/>
    <property type="molecule type" value="Genomic_DNA"/>
</dbReference>
<evidence type="ECO:0000313" key="3">
    <source>
        <dbReference type="Proteomes" id="UP000258889"/>
    </source>
</evidence>
<organism evidence="2 3">
    <name type="scientific">Leptospira mayottensis</name>
    <dbReference type="NCBI Taxonomy" id="1137606"/>
    <lineage>
        <taxon>Bacteria</taxon>
        <taxon>Pseudomonadati</taxon>
        <taxon>Spirochaetota</taxon>
        <taxon>Spirochaetia</taxon>
        <taxon>Leptospirales</taxon>
        <taxon>Leptospiraceae</taxon>
        <taxon>Leptospira</taxon>
    </lineage>
</organism>
<dbReference type="InterPro" id="IPR047768">
    <property type="entry name" value="Tn5p-like"/>
</dbReference>
<sequence>MSNNLVLAHPENCVHIGDRESDIYELFCLADQLGTNFLIRSCVDRLAIEGDHTIHDVMKNSHVKGTHRIKVRDEKGNLSEVSIKVKYRHIRILPPISKKKKYPELNLTVIHAQEKGTPKDRKRIDWKLITNLSVKTNSDAIQKLQWYALRWKIEVFYKILKSGCKVEESKLRTAERLVDLISIYCILSWRIFWMTMINRSTNNAPPDIGLTQTEIHVLDELIKDKSCDREQNKMLTNYITKIARLDGYLARSSDPPPGNMVIWRGFS</sequence>
<reference evidence="2 3" key="1">
    <citation type="submission" date="2018-09" db="EMBL/GenBank/DDBJ databases">
        <title>Complete Genome sequences of three Leptospira mayottensis isolates obtained from Tenrecid mammals endemic to the Malagasy region.</title>
        <authorList>
            <person name="Cordonin C."/>
            <person name="Toty C."/>
        </authorList>
    </citation>
    <scope>NUCLEOTIDE SEQUENCE [LARGE SCALE GENOMIC DNA]</scope>
    <source>
        <strain evidence="2 3">MDI222</strain>
    </source>
</reference>
<dbReference type="Gene3D" id="1.10.740.10">
    <property type="entry name" value="Transferase Inhibitor Protein From Tn5, Chain"/>
    <property type="match status" value="1"/>
</dbReference>
<evidence type="ECO:0000259" key="1">
    <source>
        <dbReference type="Pfam" id="PF01609"/>
    </source>
</evidence>
<dbReference type="Gene3D" id="3.90.350.10">
    <property type="entry name" value="Transposase Inhibitor Protein From Tn5, Chain A, domain 1"/>
    <property type="match status" value="1"/>
</dbReference>
<feature type="domain" description="Transposase IS4-like" evidence="1">
    <location>
        <begin position="101"/>
        <end position="186"/>
    </location>
</feature>
<accession>A0ABM6YC20</accession>
<dbReference type="InterPro" id="IPR054836">
    <property type="entry name" value="Tn5_transposase"/>
</dbReference>